<feature type="compositionally biased region" description="Polar residues" evidence="1">
    <location>
        <begin position="55"/>
        <end position="65"/>
    </location>
</feature>
<protein>
    <submittedName>
        <fullName evidence="3">Uncharacterized protein</fullName>
    </submittedName>
</protein>
<dbReference type="Proteomes" id="UP000199705">
    <property type="component" value="Unassembled WGS sequence"/>
</dbReference>
<dbReference type="EMBL" id="FNCG01000009">
    <property type="protein sequence ID" value="SDH35690.1"/>
    <property type="molecule type" value="Genomic_DNA"/>
</dbReference>
<dbReference type="AlphaFoldDB" id="A0A1G8BSL5"/>
<keyword evidence="2" id="KW-0812">Transmembrane</keyword>
<feature type="transmembrane region" description="Helical" evidence="2">
    <location>
        <begin position="15"/>
        <end position="35"/>
    </location>
</feature>
<evidence type="ECO:0000256" key="1">
    <source>
        <dbReference type="SAM" id="MobiDB-lite"/>
    </source>
</evidence>
<evidence type="ECO:0000313" key="4">
    <source>
        <dbReference type="Proteomes" id="UP000199705"/>
    </source>
</evidence>
<name>A0A1G8BSL5_9SPHI</name>
<dbReference type="RefSeq" id="WP_091169859.1">
    <property type="nucleotide sequence ID" value="NZ_CP071878.2"/>
</dbReference>
<sequence>MKLEQSTKKQIIKNASLSLLLYILPIALMFGTFAITGQRPWEKKRHQDKQENTVKTKTTNSQDND</sequence>
<gene>
    <name evidence="3" type="ORF">SAMN05192573_10938</name>
</gene>
<reference evidence="4" key="1">
    <citation type="submission" date="2016-10" db="EMBL/GenBank/DDBJ databases">
        <authorList>
            <person name="Varghese N."/>
            <person name="Submissions S."/>
        </authorList>
    </citation>
    <scope>NUCLEOTIDE SEQUENCE [LARGE SCALE GENOMIC DNA]</scope>
    <source>
        <strain evidence="4">Gh-67</strain>
    </source>
</reference>
<dbReference type="STRING" id="551996.SAMN05192573_10938"/>
<feature type="region of interest" description="Disordered" evidence="1">
    <location>
        <begin position="40"/>
        <end position="65"/>
    </location>
</feature>
<organism evidence="3 4">
    <name type="scientific">Mucilaginibacter gossypii</name>
    <dbReference type="NCBI Taxonomy" id="551996"/>
    <lineage>
        <taxon>Bacteria</taxon>
        <taxon>Pseudomonadati</taxon>
        <taxon>Bacteroidota</taxon>
        <taxon>Sphingobacteriia</taxon>
        <taxon>Sphingobacteriales</taxon>
        <taxon>Sphingobacteriaceae</taxon>
        <taxon>Mucilaginibacter</taxon>
    </lineage>
</organism>
<accession>A0A1G8BSL5</accession>
<keyword evidence="2" id="KW-0472">Membrane</keyword>
<keyword evidence="4" id="KW-1185">Reference proteome</keyword>
<proteinExistence type="predicted"/>
<evidence type="ECO:0000256" key="2">
    <source>
        <dbReference type="SAM" id="Phobius"/>
    </source>
</evidence>
<keyword evidence="2" id="KW-1133">Transmembrane helix</keyword>
<evidence type="ECO:0000313" key="3">
    <source>
        <dbReference type="EMBL" id="SDH35690.1"/>
    </source>
</evidence>